<keyword evidence="3" id="KW-1185">Reference proteome</keyword>
<evidence type="ECO:0000259" key="1">
    <source>
        <dbReference type="Pfam" id="PF05057"/>
    </source>
</evidence>
<feature type="domain" description="DUF676" evidence="1">
    <location>
        <begin position="149"/>
        <end position="203"/>
    </location>
</feature>
<dbReference type="OrthoDB" id="8871309at2"/>
<evidence type="ECO:0000313" key="3">
    <source>
        <dbReference type="Proteomes" id="UP000017746"/>
    </source>
</evidence>
<dbReference type="SUPFAM" id="SSF53474">
    <property type="entry name" value="alpha/beta-Hydrolases"/>
    <property type="match status" value="1"/>
</dbReference>
<dbReference type="STRING" id="1246995.AFR_18410"/>
<dbReference type="PATRIC" id="fig|1246995.3.peg.3736"/>
<dbReference type="HOGENOM" id="CLU_504936_0_0_11"/>
<dbReference type="RefSeq" id="WP_023362333.1">
    <property type="nucleotide sequence ID" value="NC_022657.1"/>
</dbReference>
<evidence type="ECO:0000313" key="2">
    <source>
        <dbReference type="EMBL" id="AGZ41960.1"/>
    </source>
</evidence>
<organism evidence="2 3">
    <name type="scientific">Actinoplanes friuliensis DSM 7358</name>
    <dbReference type="NCBI Taxonomy" id="1246995"/>
    <lineage>
        <taxon>Bacteria</taxon>
        <taxon>Bacillati</taxon>
        <taxon>Actinomycetota</taxon>
        <taxon>Actinomycetes</taxon>
        <taxon>Micromonosporales</taxon>
        <taxon>Micromonosporaceae</taxon>
        <taxon>Actinoplanes</taxon>
    </lineage>
</organism>
<dbReference type="Gene3D" id="3.40.50.1820">
    <property type="entry name" value="alpha/beta hydrolase"/>
    <property type="match status" value="1"/>
</dbReference>
<reference evidence="2 3" key="1">
    <citation type="journal article" date="2014" name="J. Biotechnol.">
        <title>Complete genome sequence of the actinobacterium Actinoplanes friuliensis HAG 010964, producer of the lipopeptide antibiotic friulimycin.</title>
        <authorList>
            <person name="Ruckert C."/>
            <person name="Szczepanowski R."/>
            <person name="Albersmeier A."/>
            <person name="Goesmann A."/>
            <person name="Fischer N."/>
            <person name="Steinkamper A."/>
            <person name="Puhler A."/>
            <person name="Biener R."/>
            <person name="Schwartz D."/>
            <person name="Kalinowski J."/>
        </authorList>
    </citation>
    <scope>NUCLEOTIDE SEQUENCE [LARGE SCALE GENOMIC DNA]</scope>
    <source>
        <strain evidence="2 3">DSM 7358</strain>
    </source>
</reference>
<accession>U5W1U5</accession>
<gene>
    <name evidence="2" type="ORF">AFR_18410</name>
</gene>
<dbReference type="AlphaFoldDB" id="U5W1U5"/>
<dbReference type="KEGG" id="afs:AFR_18410"/>
<protein>
    <recommendedName>
        <fullName evidence="1">DUF676 domain-containing protein</fullName>
    </recommendedName>
</protein>
<dbReference type="eggNOG" id="COG1075">
    <property type="taxonomic scope" value="Bacteria"/>
</dbReference>
<dbReference type="InterPro" id="IPR007751">
    <property type="entry name" value="DUF676_lipase-like"/>
</dbReference>
<dbReference type="EMBL" id="CP006272">
    <property type="protein sequence ID" value="AGZ41960.1"/>
    <property type="molecule type" value="Genomic_DNA"/>
</dbReference>
<dbReference type="Proteomes" id="UP000017746">
    <property type="component" value="Chromosome"/>
</dbReference>
<sequence>MADNGVRPMILVRGFGGPDVTDEQRSPYQGFNEGTAYPGKRGENYIYEGFILRALKSDRYPYTDATNVVGYYDRDVEVRSSSGPGGPPSAGSIVIDPFIAERVLRRGTAGTIWVYRYYDLTPRALARYGEGLVKLIDIVEAAAVERNEGFRGVDIVAHSMGGLVVRAALGLLHERENGSAPGKVHRIVTLGTPHRGIAFQRAPRWLLDRLPAVRKAKDEVAAFDPADTSFRKVADWFPLSRLLTVVGTDYRSYGNSAASALNRFSSLLDEGTLATNRSDGLVKQSSAQLPGAPRTFVHKCHGGADSLVTSREAYEIAMRFFHGSHRVRLWLDTAEIRRGGDWIGDSEFYFGVSIKPRYVDFDLFHQSTEAENCYGPFRNRDLGDELGDLAVELSEPLAAAGDRTTTWAGPDRLIWEGCLDVDAKPGDTTDNALVFRLDVYVGERDNRGFRSSDDVIFRKQYFVQVVPGEDAELYVHTDQQYLTGRQPVTRAELQGMALTEVTAQVQRAERIPGGWTFMVGGTGFAATFRVGFEGVDPSL</sequence>
<dbReference type="InterPro" id="IPR029058">
    <property type="entry name" value="AB_hydrolase_fold"/>
</dbReference>
<proteinExistence type="predicted"/>
<dbReference type="Pfam" id="PF05057">
    <property type="entry name" value="DUF676"/>
    <property type="match status" value="1"/>
</dbReference>
<name>U5W1U5_9ACTN</name>